<dbReference type="InterPro" id="IPR020103">
    <property type="entry name" value="PsdUridine_synth_cat_dom_sf"/>
</dbReference>
<evidence type="ECO:0000313" key="6">
    <source>
        <dbReference type="Proteomes" id="UP000285625"/>
    </source>
</evidence>
<evidence type="ECO:0000256" key="2">
    <source>
        <dbReference type="ARBA" id="ARBA00031870"/>
    </source>
</evidence>
<dbReference type="EMBL" id="QXVO01000020">
    <property type="protein sequence ID" value="RIO45487.1"/>
    <property type="molecule type" value="Genomic_DNA"/>
</dbReference>
<dbReference type="Proteomes" id="UP000285625">
    <property type="component" value="Unassembled WGS sequence"/>
</dbReference>
<gene>
    <name evidence="5" type="ORF">BUZ57_07410</name>
</gene>
<dbReference type="AlphaFoldDB" id="A0A0A8HR32"/>
<name>A0A0A8HR32_STAHY</name>
<dbReference type="GeneID" id="41073637"/>
<dbReference type="Gene3D" id="3.30.2350.10">
    <property type="entry name" value="Pseudouridine synthase"/>
    <property type="match status" value="1"/>
</dbReference>
<dbReference type="Pfam" id="PF00849">
    <property type="entry name" value="PseudoU_synth_2"/>
    <property type="match status" value="1"/>
</dbReference>
<dbReference type="SUPFAM" id="SSF55120">
    <property type="entry name" value="Pseudouridine synthase"/>
    <property type="match status" value="1"/>
</dbReference>
<comment type="catalytic activity">
    <reaction evidence="1">
        <text>a uridine in RNA = a pseudouridine in RNA</text>
        <dbReference type="Rhea" id="RHEA:48348"/>
        <dbReference type="Rhea" id="RHEA-COMP:12068"/>
        <dbReference type="Rhea" id="RHEA-COMP:12069"/>
        <dbReference type="ChEBI" id="CHEBI:65314"/>
        <dbReference type="ChEBI" id="CHEBI:65315"/>
    </reaction>
</comment>
<evidence type="ECO:0000256" key="3">
    <source>
        <dbReference type="ARBA" id="ARBA00033164"/>
    </source>
</evidence>
<reference evidence="5 6" key="1">
    <citation type="journal article" date="2016" name="Front. Microbiol.">
        <title>Comprehensive Phylogenetic Analysis of Bovine Non-aureus Staphylococci Species Based on Whole-Genome Sequencing.</title>
        <authorList>
            <person name="Naushad S."/>
            <person name="Barkema H.W."/>
            <person name="Luby C."/>
            <person name="Condas L.A."/>
            <person name="Nobrega D.B."/>
            <person name="Carson D.A."/>
            <person name="De Buck J."/>
        </authorList>
    </citation>
    <scope>NUCLEOTIDE SEQUENCE [LARGE SCALE GENOMIC DNA]</scope>
    <source>
        <strain evidence="5 6">SNUC 5959</strain>
    </source>
</reference>
<dbReference type="InterPro" id="IPR050188">
    <property type="entry name" value="RluA_PseudoU_synthase"/>
</dbReference>
<proteinExistence type="predicted"/>
<evidence type="ECO:0000259" key="4">
    <source>
        <dbReference type="Pfam" id="PF00849"/>
    </source>
</evidence>
<protein>
    <recommendedName>
        <fullName evidence="2">RNA pseudouridylate synthase</fullName>
    </recommendedName>
    <alternativeName>
        <fullName evidence="3">RNA-uridine isomerase</fullName>
    </alternativeName>
</protein>
<comment type="caution">
    <text evidence="5">The sequence shown here is derived from an EMBL/GenBank/DDBJ whole genome shotgun (WGS) entry which is preliminary data.</text>
</comment>
<dbReference type="RefSeq" id="WP_039646480.1">
    <property type="nucleotide sequence ID" value="NZ_CP008747.1"/>
</dbReference>
<dbReference type="InterPro" id="IPR006145">
    <property type="entry name" value="PsdUridine_synth_RsuA/RluA"/>
</dbReference>
<dbReference type="PANTHER" id="PTHR21600:SF35">
    <property type="entry name" value="PSEUDOURIDINE SYNTHASE"/>
    <property type="match status" value="1"/>
</dbReference>
<dbReference type="GO" id="GO:0000455">
    <property type="term" value="P:enzyme-directed rRNA pseudouridine synthesis"/>
    <property type="evidence" value="ECO:0007669"/>
    <property type="project" value="TreeGrafter"/>
</dbReference>
<dbReference type="CDD" id="cd02869">
    <property type="entry name" value="PseudoU_synth_RluA_like"/>
    <property type="match status" value="1"/>
</dbReference>
<sequence length="284" mass="32777">MIYRFTIRENMQLKTFLYEQQFSKKTISAIKQNGALLVNQKPVTVRKMLSVGDNVEVQLPKEVPSPNLIPYDMPLHILFEDEWLLIVSKPGHQNSAPSREHPHYSLVEQALSHMQHHQEKGIPHIVTRLDRHTMGIVIFAKSRHLHHLMTHTDIDKYYECICEGELTQYGEIEAPIARANDSIISRCISNDGKYAKTLYWPVKNFKTYTLCRVKLVTGRTHQIRVHFQYLGAPIVGDGLYGNPHPMHATQLLKCAEIKFTHPITKAVVHIKNNHPDFHQLLMTL</sequence>
<evidence type="ECO:0000256" key="1">
    <source>
        <dbReference type="ARBA" id="ARBA00000073"/>
    </source>
</evidence>
<dbReference type="PANTHER" id="PTHR21600">
    <property type="entry name" value="MITOCHONDRIAL RNA PSEUDOURIDINE SYNTHASE"/>
    <property type="match status" value="1"/>
</dbReference>
<dbReference type="GO" id="GO:0140098">
    <property type="term" value="F:catalytic activity, acting on RNA"/>
    <property type="evidence" value="ECO:0007669"/>
    <property type="project" value="UniProtKB-ARBA"/>
</dbReference>
<dbReference type="STRING" id="1284.SHYC_09305"/>
<dbReference type="GO" id="GO:0003723">
    <property type="term" value="F:RNA binding"/>
    <property type="evidence" value="ECO:0007669"/>
    <property type="project" value="InterPro"/>
</dbReference>
<organism evidence="5 6">
    <name type="scientific">Staphylococcus hyicus</name>
    <dbReference type="NCBI Taxonomy" id="1284"/>
    <lineage>
        <taxon>Bacteria</taxon>
        <taxon>Bacillati</taxon>
        <taxon>Bacillota</taxon>
        <taxon>Bacilli</taxon>
        <taxon>Bacillales</taxon>
        <taxon>Staphylococcaceae</taxon>
        <taxon>Staphylococcus</taxon>
    </lineage>
</organism>
<accession>A0A0A8HR32</accession>
<dbReference type="GO" id="GO:0009982">
    <property type="term" value="F:pseudouridine synthase activity"/>
    <property type="evidence" value="ECO:0007669"/>
    <property type="project" value="InterPro"/>
</dbReference>
<evidence type="ECO:0000313" key="5">
    <source>
        <dbReference type="EMBL" id="RIO45487.1"/>
    </source>
</evidence>
<dbReference type="PROSITE" id="PS50889">
    <property type="entry name" value="S4"/>
    <property type="match status" value="1"/>
</dbReference>
<dbReference type="HOGENOM" id="CLU_016902_8_2_9"/>
<feature type="domain" description="Pseudouridine synthase RsuA/RluA-like" evidence="4">
    <location>
        <begin position="84"/>
        <end position="228"/>
    </location>
</feature>
<dbReference type="KEGG" id="shu:SHYC_09305"/>